<sequence length="335" mass="37215">MPSSTCNLVVVNVMLWSLCRSSDLASARAFFDSIPNKDAASWSTMLACYFSHNHLADGLAFFRTMTITTQVVADHVMLVTVLTGCASAGLLPVYCRAIHGYIVRHEFNFNMHLGTSLIDCYAKTGCLDYASRLFWRVPSRNVTHWTAMICGAAVHLGGELAIQLFEEMSLSGVQPNEMTFTAVLSACRQAGLVDQGKLFFKLMVDKYGLEPTIHHYGCIVDLYAKAGKLEEAYEVIKTMRMEPNIIIWTSLLAACKKFKNFDIAVEGMEKALTMEIPEENGGLYALISDLYAMGGRWEDVIRVRNLMAERNVRKSRGSSTIRVGETQGFTLPTVS</sequence>
<dbReference type="GeneID" id="102710350"/>
<dbReference type="FunFam" id="1.25.40.10:FF:000790">
    <property type="entry name" value="Pentatricopeptide repeat-containing protein"/>
    <property type="match status" value="1"/>
</dbReference>
<name>J3L4Y0_ORYBR</name>
<reference evidence="6" key="1">
    <citation type="journal article" date="2013" name="Nat. Commun.">
        <title>Whole-genome sequencing of Oryza brachyantha reveals mechanisms underlying Oryza genome evolution.</title>
        <authorList>
            <person name="Chen J."/>
            <person name="Huang Q."/>
            <person name="Gao D."/>
            <person name="Wang J."/>
            <person name="Lang Y."/>
            <person name="Liu T."/>
            <person name="Li B."/>
            <person name="Bai Z."/>
            <person name="Luis Goicoechea J."/>
            <person name="Liang C."/>
            <person name="Chen C."/>
            <person name="Zhang W."/>
            <person name="Sun S."/>
            <person name="Liao Y."/>
            <person name="Zhang X."/>
            <person name="Yang L."/>
            <person name="Song C."/>
            <person name="Wang M."/>
            <person name="Shi J."/>
            <person name="Liu G."/>
            <person name="Liu J."/>
            <person name="Zhou H."/>
            <person name="Zhou W."/>
            <person name="Yu Q."/>
            <person name="An N."/>
            <person name="Chen Y."/>
            <person name="Cai Q."/>
            <person name="Wang B."/>
            <person name="Liu B."/>
            <person name="Min J."/>
            <person name="Huang Y."/>
            <person name="Wu H."/>
            <person name="Li Z."/>
            <person name="Zhang Y."/>
            <person name="Yin Y."/>
            <person name="Song W."/>
            <person name="Jiang J."/>
            <person name="Jackson S.A."/>
            <person name="Wing R.A."/>
            <person name="Wang J."/>
            <person name="Chen M."/>
        </authorList>
    </citation>
    <scope>NUCLEOTIDE SEQUENCE [LARGE SCALE GENOMIC DNA]</scope>
    <source>
        <strain evidence="6">cv. IRGC 101232</strain>
    </source>
</reference>
<dbReference type="OMA" id="FNSHVYV"/>
<evidence type="ECO:0000259" key="5">
    <source>
        <dbReference type="Pfam" id="PF17177"/>
    </source>
</evidence>
<feature type="repeat" description="PPR" evidence="3">
    <location>
        <begin position="212"/>
        <end position="242"/>
    </location>
</feature>
<evidence type="ECO:0000256" key="4">
    <source>
        <dbReference type="SAM" id="SignalP"/>
    </source>
</evidence>
<evidence type="ECO:0000256" key="3">
    <source>
        <dbReference type="PROSITE-ProRule" id="PRU00708"/>
    </source>
</evidence>
<feature type="domain" description="PROP1-like PPR" evidence="5">
    <location>
        <begin position="159"/>
        <end position="240"/>
    </location>
</feature>
<dbReference type="GO" id="GO:0009451">
    <property type="term" value="P:RNA modification"/>
    <property type="evidence" value="ECO:0007669"/>
    <property type="project" value="InterPro"/>
</dbReference>
<evidence type="ECO:0000313" key="6">
    <source>
        <dbReference type="EnsemblPlants" id="OB01G42860.1"/>
    </source>
</evidence>
<keyword evidence="2" id="KW-0809">Transit peptide</keyword>
<dbReference type="Gene3D" id="1.25.40.10">
    <property type="entry name" value="Tetratricopeptide repeat domain"/>
    <property type="match status" value="3"/>
</dbReference>
<dbReference type="InterPro" id="IPR002885">
    <property type="entry name" value="PPR_rpt"/>
</dbReference>
<dbReference type="InterPro" id="IPR033443">
    <property type="entry name" value="PROP1-like_PPR_dom"/>
</dbReference>
<dbReference type="KEGG" id="obr:102710350"/>
<dbReference type="Pfam" id="PF17177">
    <property type="entry name" value="PPR_long"/>
    <property type="match status" value="1"/>
</dbReference>
<evidence type="ECO:0000256" key="2">
    <source>
        <dbReference type="ARBA" id="ARBA00022946"/>
    </source>
</evidence>
<feature type="chain" id="PRO_5003773103" description="PROP1-like PPR domain-containing protein" evidence="4">
    <location>
        <begin position="22"/>
        <end position="335"/>
    </location>
</feature>
<proteinExistence type="predicted"/>
<accession>J3L4Y0</accession>
<dbReference type="PROSITE" id="PS51375">
    <property type="entry name" value="PPR"/>
    <property type="match status" value="1"/>
</dbReference>
<protein>
    <recommendedName>
        <fullName evidence="5">PROP1-like PPR domain-containing protein</fullName>
    </recommendedName>
</protein>
<dbReference type="Pfam" id="PF20431">
    <property type="entry name" value="E_motif"/>
    <property type="match status" value="1"/>
</dbReference>
<dbReference type="AlphaFoldDB" id="J3L4Y0"/>
<organism evidence="6">
    <name type="scientific">Oryza brachyantha</name>
    <name type="common">malo sina</name>
    <dbReference type="NCBI Taxonomy" id="4533"/>
    <lineage>
        <taxon>Eukaryota</taxon>
        <taxon>Viridiplantae</taxon>
        <taxon>Streptophyta</taxon>
        <taxon>Embryophyta</taxon>
        <taxon>Tracheophyta</taxon>
        <taxon>Spermatophyta</taxon>
        <taxon>Magnoliopsida</taxon>
        <taxon>Liliopsida</taxon>
        <taxon>Poales</taxon>
        <taxon>Poaceae</taxon>
        <taxon>BOP clade</taxon>
        <taxon>Oryzoideae</taxon>
        <taxon>Oryzeae</taxon>
        <taxon>Oryzinae</taxon>
        <taxon>Oryza</taxon>
    </lineage>
</organism>
<dbReference type="PANTHER" id="PTHR47926:SF452">
    <property type="entry name" value="PENTATRICOPEPTIDE REPEAT-CONTAINING PROTEIN"/>
    <property type="match status" value="1"/>
</dbReference>
<dbReference type="PANTHER" id="PTHR47926">
    <property type="entry name" value="PENTATRICOPEPTIDE REPEAT-CONTAINING PROTEIN"/>
    <property type="match status" value="1"/>
</dbReference>
<dbReference type="Pfam" id="PF01535">
    <property type="entry name" value="PPR"/>
    <property type="match status" value="2"/>
</dbReference>
<dbReference type="InterPro" id="IPR046848">
    <property type="entry name" value="E_motif"/>
</dbReference>
<reference evidence="6" key="2">
    <citation type="submission" date="2013-04" db="UniProtKB">
        <authorList>
            <consortium name="EnsemblPlants"/>
        </authorList>
    </citation>
    <scope>IDENTIFICATION</scope>
</reference>
<evidence type="ECO:0000313" key="7">
    <source>
        <dbReference type="Proteomes" id="UP000006038"/>
    </source>
</evidence>
<dbReference type="Gramene" id="OB01G42860.1">
    <property type="protein sequence ID" value="OB01G42860.1"/>
    <property type="gene ID" value="OB01G42860"/>
</dbReference>
<dbReference type="OrthoDB" id="185373at2759"/>
<dbReference type="HOGENOM" id="CLU_002706_0_0_1"/>
<dbReference type="eggNOG" id="KOG4197">
    <property type="taxonomic scope" value="Eukaryota"/>
</dbReference>
<keyword evidence="7" id="KW-1185">Reference proteome</keyword>
<dbReference type="Proteomes" id="UP000006038">
    <property type="component" value="Chromosome 1"/>
</dbReference>
<keyword evidence="4" id="KW-0732">Signal</keyword>
<dbReference type="NCBIfam" id="TIGR00756">
    <property type="entry name" value="PPR"/>
    <property type="match status" value="2"/>
</dbReference>
<dbReference type="InterPro" id="IPR046960">
    <property type="entry name" value="PPR_At4g14850-like_plant"/>
</dbReference>
<feature type="signal peptide" evidence="4">
    <location>
        <begin position="1"/>
        <end position="21"/>
    </location>
</feature>
<keyword evidence="1" id="KW-0677">Repeat</keyword>
<dbReference type="GO" id="GO:0003723">
    <property type="term" value="F:RNA binding"/>
    <property type="evidence" value="ECO:0007669"/>
    <property type="project" value="InterPro"/>
</dbReference>
<dbReference type="InterPro" id="IPR011990">
    <property type="entry name" value="TPR-like_helical_dom_sf"/>
</dbReference>
<dbReference type="EnsemblPlants" id="OB01G42860.1">
    <property type="protein sequence ID" value="OB01G42860.1"/>
    <property type="gene ID" value="OB01G42860"/>
</dbReference>
<evidence type="ECO:0000256" key="1">
    <source>
        <dbReference type="ARBA" id="ARBA00022737"/>
    </source>
</evidence>